<proteinExistence type="predicted"/>
<evidence type="ECO:0000313" key="4">
    <source>
        <dbReference type="Proteomes" id="UP000002624"/>
    </source>
</evidence>
<reference evidence="4" key="1">
    <citation type="submission" date="2009-05" db="EMBL/GenBank/DDBJ databases">
        <title>The genome sequence of Ajellomyces capsulatus strain H143.</title>
        <authorList>
            <person name="Champion M."/>
            <person name="Cuomo C.A."/>
            <person name="Ma L.-J."/>
            <person name="Henn M.R."/>
            <person name="Sil A."/>
            <person name="Goldman B."/>
            <person name="Young S.K."/>
            <person name="Kodira C.D."/>
            <person name="Zeng Q."/>
            <person name="Koehrsen M."/>
            <person name="Alvarado L."/>
            <person name="Berlin A.M."/>
            <person name="Borenstein D."/>
            <person name="Chen Z."/>
            <person name="Engels R."/>
            <person name="Freedman E."/>
            <person name="Gellesch M."/>
            <person name="Goldberg J."/>
            <person name="Griggs A."/>
            <person name="Gujja S."/>
            <person name="Heiman D.I."/>
            <person name="Hepburn T.A."/>
            <person name="Howarth C."/>
            <person name="Jen D."/>
            <person name="Larson L."/>
            <person name="Lewis B."/>
            <person name="Mehta T."/>
            <person name="Park D."/>
            <person name="Pearson M."/>
            <person name="Roberts A."/>
            <person name="Saif S."/>
            <person name="Shea T.D."/>
            <person name="Shenoy N."/>
            <person name="Sisk P."/>
            <person name="Stolte C."/>
            <person name="Sykes S."/>
            <person name="Walk T."/>
            <person name="White J."/>
            <person name="Yandava C."/>
            <person name="Klein B."/>
            <person name="McEwen J.G."/>
            <person name="Puccia R."/>
            <person name="Goldman G.H."/>
            <person name="Felipe M.S."/>
            <person name="Nino-Vega G."/>
            <person name="San-Blas G."/>
            <person name="Taylor J.W."/>
            <person name="Mendoza L."/>
            <person name="Galagan J.E."/>
            <person name="Nusbaum C."/>
            <person name="Birren B.W."/>
        </authorList>
    </citation>
    <scope>NUCLEOTIDE SEQUENCE [LARGE SCALE GENOMIC DNA]</scope>
    <source>
        <strain evidence="4">H143</strain>
    </source>
</reference>
<feature type="transmembrane region" description="Helical" evidence="2">
    <location>
        <begin position="6"/>
        <end position="29"/>
    </location>
</feature>
<protein>
    <submittedName>
        <fullName evidence="3">Uncharacterized protein</fullName>
    </submittedName>
</protein>
<sequence>MDTFEGIVVVLVIILIFTPTPVAQIWRWLGVQFGWEWLLPHPPPLEYVAPLLEELRGLRNDINCQLVPILGLVRDRMESSGRHADIQRSGDVSGSGGDGEEMVELLI</sequence>
<name>C6HN35_AJECH</name>
<evidence type="ECO:0000313" key="3">
    <source>
        <dbReference type="EMBL" id="EER38632.1"/>
    </source>
</evidence>
<evidence type="ECO:0000256" key="1">
    <source>
        <dbReference type="SAM" id="MobiDB-lite"/>
    </source>
</evidence>
<dbReference type="Proteomes" id="UP000002624">
    <property type="component" value="Unassembled WGS sequence"/>
</dbReference>
<keyword evidence="2" id="KW-1133">Transmembrane helix</keyword>
<dbReference type="AlphaFoldDB" id="C6HN35"/>
<dbReference type="EMBL" id="GG692431">
    <property type="protein sequence ID" value="EER38632.1"/>
    <property type="molecule type" value="Genomic_DNA"/>
</dbReference>
<dbReference type="VEuPathDB" id="FungiDB:HCDG_07501"/>
<feature type="region of interest" description="Disordered" evidence="1">
    <location>
        <begin position="80"/>
        <end position="103"/>
    </location>
</feature>
<dbReference type="HOGENOM" id="CLU_163518_0_0_1"/>
<accession>C6HN35</accession>
<dbReference type="OrthoDB" id="4186199at2759"/>
<dbReference type="OMA" id="VQFGWEW"/>
<keyword evidence="2" id="KW-0812">Transmembrane</keyword>
<evidence type="ECO:0000256" key="2">
    <source>
        <dbReference type="SAM" id="Phobius"/>
    </source>
</evidence>
<organism evidence="3 4">
    <name type="scientific">Ajellomyces capsulatus (strain H143)</name>
    <name type="common">Darling's disease fungus</name>
    <name type="synonym">Histoplasma capsulatum</name>
    <dbReference type="NCBI Taxonomy" id="544712"/>
    <lineage>
        <taxon>Eukaryota</taxon>
        <taxon>Fungi</taxon>
        <taxon>Dikarya</taxon>
        <taxon>Ascomycota</taxon>
        <taxon>Pezizomycotina</taxon>
        <taxon>Eurotiomycetes</taxon>
        <taxon>Eurotiomycetidae</taxon>
        <taxon>Onygenales</taxon>
        <taxon>Ajellomycetaceae</taxon>
        <taxon>Histoplasma</taxon>
    </lineage>
</organism>
<gene>
    <name evidence="3" type="ORF">HCDG_07501</name>
</gene>
<keyword evidence="2" id="KW-0472">Membrane</keyword>